<gene>
    <name evidence="1" type="ORF">AALO_G00289880</name>
</gene>
<dbReference type="AlphaFoldDB" id="A0AAV6FGH5"/>
<organism evidence="1 2">
    <name type="scientific">Alosa alosa</name>
    <name type="common">allis shad</name>
    <dbReference type="NCBI Taxonomy" id="278164"/>
    <lineage>
        <taxon>Eukaryota</taxon>
        <taxon>Metazoa</taxon>
        <taxon>Chordata</taxon>
        <taxon>Craniata</taxon>
        <taxon>Vertebrata</taxon>
        <taxon>Euteleostomi</taxon>
        <taxon>Actinopterygii</taxon>
        <taxon>Neopterygii</taxon>
        <taxon>Teleostei</taxon>
        <taxon>Clupei</taxon>
        <taxon>Clupeiformes</taxon>
        <taxon>Clupeoidei</taxon>
        <taxon>Clupeidae</taxon>
        <taxon>Alosa</taxon>
    </lineage>
</organism>
<reference evidence="1" key="1">
    <citation type="submission" date="2020-10" db="EMBL/GenBank/DDBJ databases">
        <title>Chromosome-scale genome assembly of the Allis shad, Alosa alosa.</title>
        <authorList>
            <person name="Margot Z."/>
            <person name="Christophe K."/>
            <person name="Cabau C."/>
            <person name="Louis A."/>
            <person name="Berthelot C."/>
            <person name="Parey E."/>
            <person name="Roest Crollius H."/>
            <person name="Montfort J."/>
            <person name="Robinson-Rechavi M."/>
            <person name="Bucao C."/>
            <person name="Bouchez O."/>
            <person name="Gislard M."/>
            <person name="Lluch J."/>
            <person name="Milhes M."/>
            <person name="Lampietro C."/>
            <person name="Lopez Roques C."/>
            <person name="Donnadieu C."/>
            <person name="Braasch I."/>
            <person name="Desvignes T."/>
            <person name="Postlethwait J."/>
            <person name="Bobe J."/>
            <person name="Guiguen Y."/>
        </authorList>
    </citation>
    <scope>NUCLEOTIDE SEQUENCE</scope>
    <source>
        <strain evidence="1">M-15738</strain>
        <tissue evidence="1">Blood</tissue>
    </source>
</reference>
<proteinExistence type="predicted"/>
<keyword evidence="2" id="KW-1185">Reference proteome</keyword>
<evidence type="ECO:0000313" key="2">
    <source>
        <dbReference type="Proteomes" id="UP000823561"/>
    </source>
</evidence>
<evidence type="ECO:0000313" key="1">
    <source>
        <dbReference type="EMBL" id="KAG5261903.1"/>
    </source>
</evidence>
<sequence length="80" mass="8706">MRAEVSVTCYLSADVGLRGAVCSGPQIARGPLAAPQCLGMMTPLEQGFGGRVAKRERTRGRERVYSSIRACWCGMRQRTS</sequence>
<name>A0AAV6FGH5_9TELE</name>
<protein>
    <submittedName>
        <fullName evidence="1">Uncharacterized protein</fullName>
    </submittedName>
</protein>
<dbReference type="Proteomes" id="UP000823561">
    <property type="component" value="Chromosome 23"/>
</dbReference>
<dbReference type="EMBL" id="JADWDJ010000023">
    <property type="protein sequence ID" value="KAG5261903.1"/>
    <property type="molecule type" value="Genomic_DNA"/>
</dbReference>
<comment type="caution">
    <text evidence="1">The sequence shown here is derived from an EMBL/GenBank/DDBJ whole genome shotgun (WGS) entry which is preliminary data.</text>
</comment>
<accession>A0AAV6FGH5</accession>